<dbReference type="RefSeq" id="WP_255226248.1">
    <property type="nucleotide sequence ID" value="NZ_JAJEKE010000002.1"/>
</dbReference>
<dbReference type="InterPro" id="IPR000115">
    <property type="entry name" value="PRibGlycinamide_synth"/>
</dbReference>
<dbReference type="InterPro" id="IPR011054">
    <property type="entry name" value="Rudment_hybrid_motif"/>
</dbReference>
<keyword evidence="8 13" id="KW-0067">ATP-binding</keyword>
<dbReference type="SMART" id="SM01209">
    <property type="entry name" value="GARS_A"/>
    <property type="match status" value="1"/>
</dbReference>
<keyword evidence="7 12" id="KW-0658">Purine biosynthesis</keyword>
<dbReference type="InterPro" id="IPR037123">
    <property type="entry name" value="PRibGlycinamide_synth_C_sf"/>
</dbReference>
<comment type="cofactor">
    <cofactor evidence="2">
        <name>Mg(2+)</name>
        <dbReference type="ChEBI" id="CHEBI:18420"/>
    </cofactor>
</comment>
<dbReference type="Pfam" id="PF02843">
    <property type="entry name" value="GARS_C"/>
    <property type="match status" value="1"/>
</dbReference>
<comment type="cofactor">
    <cofactor evidence="1">
        <name>Mn(2+)</name>
        <dbReference type="ChEBI" id="CHEBI:29035"/>
    </cofactor>
</comment>
<dbReference type="PROSITE" id="PS00184">
    <property type="entry name" value="GARS"/>
    <property type="match status" value="1"/>
</dbReference>
<evidence type="ECO:0000256" key="13">
    <source>
        <dbReference type="PROSITE-ProRule" id="PRU00409"/>
    </source>
</evidence>
<comment type="pathway">
    <text evidence="3 12">Purine metabolism; IMP biosynthesis via de novo pathway; N(1)-(5-phospho-D-ribosyl)glycinamide from 5-phospho-alpha-D-ribose 1-diphosphate: step 2/2.</text>
</comment>
<dbReference type="InterPro" id="IPR016185">
    <property type="entry name" value="PreATP-grasp_dom_sf"/>
</dbReference>
<keyword evidence="6 13" id="KW-0547">Nucleotide-binding</keyword>
<evidence type="ECO:0000256" key="12">
    <source>
        <dbReference type="HAMAP-Rule" id="MF_00138"/>
    </source>
</evidence>
<gene>
    <name evidence="12 15" type="primary">purD</name>
    <name evidence="15" type="ORF">LJD61_04110</name>
</gene>
<evidence type="ECO:0000313" key="16">
    <source>
        <dbReference type="Proteomes" id="UP001651880"/>
    </source>
</evidence>
<dbReference type="InterPro" id="IPR011761">
    <property type="entry name" value="ATP-grasp"/>
</dbReference>
<evidence type="ECO:0000256" key="11">
    <source>
        <dbReference type="ARBA" id="ARBA00042864"/>
    </source>
</evidence>
<dbReference type="NCBIfam" id="TIGR00877">
    <property type="entry name" value="purD"/>
    <property type="match status" value="1"/>
</dbReference>
<feature type="domain" description="ATP-grasp" evidence="14">
    <location>
        <begin position="107"/>
        <end position="313"/>
    </location>
</feature>
<dbReference type="InterPro" id="IPR020560">
    <property type="entry name" value="PRibGlycinamide_synth_C-dom"/>
</dbReference>
<dbReference type="Proteomes" id="UP001651880">
    <property type="component" value="Unassembled WGS sequence"/>
</dbReference>
<dbReference type="PROSITE" id="PS50975">
    <property type="entry name" value="ATP_GRASP"/>
    <property type="match status" value="1"/>
</dbReference>
<dbReference type="InterPro" id="IPR013815">
    <property type="entry name" value="ATP_grasp_subdomain_1"/>
</dbReference>
<name>A0ABT1NCH0_9FIRM</name>
<dbReference type="Pfam" id="PF02844">
    <property type="entry name" value="GARS_N"/>
    <property type="match status" value="1"/>
</dbReference>
<evidence type="ECO:0000256" key="8">
    <source>
        <dbReference type="ARBA" id="ARBA00022840"/>
    </source>
</evidence>
<evidence type="ECO:0000256" key="4">
    <source>
        <dbReference type="ARBA" id="ARBA00013255"/>
    </source>
</evidence>
<reference evidence="15 16" key="1">
    <citation type="submission" date="2021-10" db="EMBL/GenBank/DDBJ databases">
        <title>Lutispora strain m25 sp. nov., a thermophilic, non-spore-forming bacterium isolated from a lab-scale methanogenic bioreactor digesting anaerobic sludge.</title>
        <authorList>
            <person name="El Houari A."/>
            <person name="Mcdonald J."/>
        </authorList>
    </citation>
    <scope>NUCLEOTIDE SEQUENCE [LARGE SCALE GENOMIC DNA]</scope>
    <source>
        <strain evidence="16">m25</strain>
    </source>
</reference>
<dbReference type="InterPro" id="IPR020559">
    <property type="entry name" value="PRibGlycinamide_synth_CS"/>
</dbReference>
<evidence type="ECO:0000256" key="2">
    <source>
        <dbReference type="ARBA" id="ARBA00001946"/>
    </source>
</evidence>
<evidence type="ECO:0000256" key="6">
    <source>
        <dbReference type="ARBA" id="ARBA00022741"/>
    </source>
</evidence>
<dbReference type="HAMAP" id="MF_00138">
    <property type="entry name" value="GARS"/>
    <property type="match status" value="1"/>
</dbReference>
<dbReference type="SUPFAM" id="SSF51246">
    <property type="entry name" value="Rudiment single hybrid motif"/>
    <property type="match status" value="1"/>
</dbReference>
<evidence type="ECO:0000256" key="1">
    <source>
        <dbReference type="ARBA" id="ARBA00001936"/>
    </source>
</evidence>
<dbReference type="SMART" id="SM01210">
    <property type="entry name" value="GARS_C"/>
    <property type="match status" value="1"/>
</dbReference>
<dbReference type="EC" id="6.3.4.13" evidence="4 12"/>
<sequence length="417" mass="45589">MKVLVVGSGAREHAIIWKLLQSPKVSYIYCAPGNGGIRQMAECVNIKADDVEGLYRFAKDNKIDLTVVGPELPLSLGIVDYFQSRGLRIFGPAQNAALLESSKAFAKDLMQKYDIPTARYKTYEDAALARMEVESFGFPVVIKADGLAAGKGVIIAGTKEEAIKAIDDIMTDKHFGNAGNKVVIEEFLQGKEASILAFVDSKTALPMVSAQDYKRVFDNDKGLNTGGMGAISPAPHYDEKTADIVMEKIIAPTVEAMNKEGRPYKGVLYFGLMLTEAGPKVIEYNCRFGDPETEAVLLRLESDLAEIMEAVIEERLHEIDIEWNDNAAVCVVMASGGYPENYEKGYEIKGLTAAEEGIIFHAGTKYTDGRVVTDGGRVLVFSALGSSLDKAREAAYRDINKVNFHGHHYRKDIGLIG</sequence>
<dbReference type="SUPFAM" id="SSF56059">
    <property type="entry name" value="Glutathione synthetase ATP-binding domain-like"/>
    <property type="match status" value="1"/>
</dbReference>
<proteinExistence type="inferred from homology"/>
<evidence type="ECO:0000256" key="3">
    <source>
        <dbReference type="ARBA" id="ARBA00005174"/>
    </source>
</evidence>
<comment type="similarity">
    <text evidence="9 12">Belongs to the GARS family.</text>
</comment>
<dbReference type="InterPro" id="IPR020562">
    <property type="entry name" value="PRibGlycinamide_synth_N"/>
</dbReference>
<comment type="catalytic activity">
    <reaction evidence="12">
        <text>5-phospho-beta-D-ribosylamine + glycine + ATP = N(1)-(5-phospho-beta-D-ribosyl)glycinamide + ADP + phosphate + H(+)</text>
        <dbReference type="Rhea" id="RHEA:17453"/>
        <dbReference type="ChEBI" id="CHEBI:15378"/>
        <dbReference type="ChEBI" id="CHEBI:30616"/>
        <dbReference type="ChEBI" id="CHEBI:43474"/>
        <dbReference type="ChEBI" id="CHEBI:57305"/>
        <dbReference type="ChEBI" id="CHEBI:58681"/>
        <dbReference type="ChEBI" id="CHEBI:143788"/>
        <dbReference type="ChEBI" id="CHEBI:456216"/>
        <dbReference type="EC" id="6.3.4.13"/>
    </reaction>
</comment>
<dbReference type="EMBL" id="JAJEKE010000002">
    <property type="protein sequence ID" value="MCQ1528729.1"/>
    <property type="molecule type" value="Genomic_DNA"/>
</dbReference>
<dbReference type="Gene3D" id="3.40.50.20">
    <property type="match status" value="1"/>
</dbReference>
<dbReference type="Gene3D" id="3.90.600.10">
    <property type="entry name" value="Phosphoribosylglycinamide synthetase, C-terminal domain"/>
    <property type="match status" value="1"/>
</dbReference>
<evidence type="ECO:0000256" key="7">
    <source>
        <dbReference type="ARBA" id="ARBA00022755"/>
    </source>
</evidence>
<evidence type="ECO:0000256" key="10">
    <source>
        <dbReference type="ARBA" id="ARBA00042242"/>
    </source>
</evidence>
<evidence type="ECO:0000313" key="15">
    <source>
        <dbReference type="EMBL" id="MCQ1528729.1"/>
    </source>
</evidence>
<protein>
    <recommendedName>
        <fullName evidence="4 12">Phosphoribosylamine--glycine ligase</fullName>
        <ecNumber evidence="4 12">6.3.4.13</ecNumber>
    </recommendedName>
    <alternativeName>
        <fullName evidence="12">GARS</fullName>
    </alternativeName>
    <alternativeName>
        <fullName evidence="10 12">Glycinamide ribonucleotide synthetase</fullName>
    </alternativeName>
    <alternativeName>
        <fullName evidence="11 12">Phosphoribosylglycinamide synthetase</fullName>
    </alternativeName>
</protein>
<dbReference type="InterPro" id="IPR020561">
    <property type="entry name" value="PRibGlycinamid_synth_ATP-grasp"/>
</dbReference>
<dbReference type="Gene3D" id="3.30.1490.20">
    <property type="entry name" value="ATP-grasp fold, A domain"/>
    <property type="match status" value="1"/>
</dbReference>
<evidence type="ECO:0000256" key="9">
    <source>
        <dbReference type="ARBA" id="ARBA00038345"/>
    </source>
</evidence>
<dbReference type="GO" id="GO:0004637">
    <property type="term" value="F:phosphoribosylamine-glycine ligase activity"/>
    <property type="evidence" value="ECO:0007669"/>
    <property type="project" value="UniProtKB-EC"/>
</dbReference>
<keyword evidence="16" id="KW-1185">Reference proteome</keyword>
<keyword evidence="5 12" id="KW-0436">Ligase</keyword>
<evidence type="ECO:0000259" key="14">
    <source>
        <dbReference type="PROSITE" id="PS50975"/>
    </source>
</evidence>
<comment type="caution">
    <text evidence="15">The sequence shown here is derived from an EMBL/GenBank/DDBJ whole genome shotgun (WGS) entry which is preliminary data.</text>
</comment>
<evidence type="ECO:0000256" key="5">
    <source>
        <dbReference type="ARBA" id="ARBA00022598"/>
    </source>
</evidence>
<dbReference type="SUPFAM" id="SSF52440">
    <property type="entry name" value="PreATP-grasp domain"/>
    <property type="match status" value="1"/>
</dbReference>
<dbReference type="Pfam" id="PF01071">
    <property type="entry name" value="GARS_A"/>
    <property type="match status" value="1"/>
</dbReference>
<organism evidence="15 16">
    <name type="scientific">Lutispora saccharofermentans</name>
    <dbReference type="NCBI Taxonomy" id="3024236"/>
    <lineage>
        <taxon>Bacteria</taxon>
        <taxon>Bacillati</taxon>
        <taxon>Bacillota</taxon>
        <taxon>Clostridia</taxon>
        <taxon>Lutisporales</taxon>
        <taxon>Lutisporaceae</taxon>
        <taxon>Lutispora</taxon>
    </lineage>
</organism>
<dbReference type="PANTHER" id="PTHR43472">
    <property type="entry name" value="PHOSPHORIBOSYLAMINE--GLYCINE LIGASE"/>
    <property type="match status" value="1"/>
</dbReference>
<dbReference type="Gene3D" id="3.30.470.20">
    <property type="entry name" value="ATP-grasp fold, B domain"/>
    <property type="match status" value="1"/>
</dbReference>
<dbReference type="PANTHER" id="PTHR43472:SF1">
    <property type="entry name" value="PHOSPHORIBOSYLAMINE--GLYCINE LIGASE, CHLOROPLASTIC"/>
    <property type="match status" value="1"/>
</dbReference>
<accession>A0ABT1NCH0</accession>